<feature type="transmembrane region" description="Helical" evidence="1">
    <location>
        <begin position="6"/>
        <end position="26"/>
    </location>
</feature>
<proteinExistence type="predicted"/>
<dbReference type="Gene3D" id="3.30.565.10">
    <property type="entry name" value="Histidine kinase-like ATPase, C-terminal domain"/>
    <property type="match status" value="1"/>
</dbReference>
<feature type="transmembrane region" description="Helical" evidence="1">
    <location>
        <begin position="64"/>
        <end position="81"/>
    </location>
</feature>
<accession>A0A7G9G3E4</accession>
<sequence length="436" mass="49659">MSDGLGAAVAGGGVLCFFIGMTHTFYHSRRKNLQTILCWVLCILFVCLFSSFLHPFFGSRSVEMAGLFLIFAYLYLFNVPVRQRLFTFFFINTFLYAAVLMAKYTALLLCDVCPAHFSRFGFMMFYFIYTFLCLWIYWKKLRKPVLRWLLQFGRHSRGAAVFAGSGYFLMLLLFDVWGNQGGAEPVEYLNVVLFLILLASGYSLAFFHMAAAGEADEAKRRAERTAEELRKSEQYYKTLTLHQQKIRRMQHDMRHHFRVLESCLRSGQLQYMQSYLDGLLENISEHSGQALCANYTAGILLGYYAERAEAEGIRFRCDAQIPTEISVHDSHLSVVLGNALQNALEACQRLSDKEERFIELLARVRGGFLILEVKNSFDGMVIYDSEGKIKSGKLEDDHGLGLESVADIAGQYHGYYFAGPEGKIFVLRVVLGLTTE</sequence>
<reference evidence="3 4" key="1">
    <citation type="submission" date="2020-08" db="EMBL/GenBank/DDBJ databases">
        <authorList>
            <person name="Liu C."/>
            <person name="Sun Q."/>
        </authorList>
    </citation>
    <scope>NUCLEOTIDE SEQUENCE [LARGE SCALE GENOMIC DNA]</scope>
    <source>
        <strain evidence="3 4">NSJ-38</strain>
    </source>
</reference>
<dbReference type="InterPro" id="IPR036890">
    <property type="entry name" value="HATPase_C_sf"/>
</dbReference>
<evidence type="ECO:0000256" key="1">
    <source>
        <dbReference type="SAM" id="Phobius"/>
    </source>
</evidence>
<dbReference type="GO" id="GO:0042802">
    <property type="term" value="F:identical protein binding"/>
    <property type="evidence" value="ECO:0007669"/>
    <property type="project" value="TreeGrafter"/>
</dbReference>
<dbReference type="AlphaFoldDB" id="A0A7G9G3E4"/>
<evidence type="ECO:0000259" key="2">
    <source>
        <dbReference type="Pfam" id="PF14501"/>
    </source>
</evidence>
<feature type="transmembrane region" description="Helical" evidence="1">
    <location>
        <begin position="38"/>
        <end position="58"/>
    </location>
</feature>
<name>A0A7G9G3E4_9FIRM</name>
<gene>
    <name evidence="3" type="ORF">H9Q78_12950</name>
</gene>
<protein>
    <submittedName>
        <fullName evidence="3">GHKL domain-containing protein</fullName>
    </submittedName>
</protein>
<feature type="transmembrane region" description="Helical" evidence="1">
    <location>
        <begin position="120"/>
        <end position="138"/>
    </location>
</feature>
<evidence type="ECO:0000313" key="3">
    <source>
        <dbReference type="EMBL" id="QNM05326.1"/>
    </source>
</evidence>
<keyword evidence="1" id="KW-0812">Transmembrane</keyword>
<dbReference type="RefSeq" id="WP_249302240.1">
    <property type="nucleotide sequence ID" value="NZ_CP060634.1"/>
</dbReference>
<keyword evidence="4" id="KW-1185">Reference proteome</keyword>
<dbReference type="Pfam" id="PF14501">
    <property type="entry name" value="HATPase_c_5"/>
    <property type="match status" value="1"/>
</dbReference>
<dbReference type="Proteomes" id="UP000515823">
    <property type="component" value="Chromosome"/>
</dbReference>
<dbReference type="KEGG" id="qdo:H9Q78_12950"/>
<feature type="transmembrane region" description="Helical" evidence="1">
    <location>
        <begin position="189"/>
        <end position="211"/>
    </location>
</feature>
<feature type="transmembrane region" description="Helical" evidence="1">
    <location>
        <begin position="88"/>
        <end position="108"/>
    </location>
</feature>
<keyword evidence="1" id="KW-1133">Transmembrane helix</keyword>
<dbReference type="SUPFAM" id="SSF55874">
    <property type="entry name" value="ATPase domain of HSP90 chaperone/DNA topoisomerase II/histidine kinase"/>
    <property type="match status" value="1"/>
</dbReference>
<dbReference type="PANTHER" id="PTHR40448:SF1">
    <property type="entry name" value="TWO-COMPONENT SENSOR HISTIDINE KINASE"/>
    <property type="match status" value="1"/>
</dbReference>
<dbReference type="PANTHER" id="PTHR40448">
    <property type="entry name" value="TWO-COMPONENT SENSOR HISTIDINE KINASE"/>
    <property type="match status" value="1"/>
</dbReference>
<dbReference type="InterPro" id="IPR032834">
    <property type="entry name" value="NatK-like_C"/>
</dbReference>
<organism evidence="3 4">
    <name type="scientific">Qiania dongpingensis</name>
    <dbReference type="NCBI Taxonomy" id="2763669"/>
    <lineage>
        <taxon>Bacteria</taxon>
        <taxon>Bacillati</taxon>
        <taxon>Bacillota</taxon>
        <taxon>Clostridia</taxon>
        <taxon>Lachnospirales</taxon>
        <taxon>Lachnospiraceae</taxon>
        <taxon>Qiania</taxon>
    </lineage>
</organism>
<dbReference type="CDD" id="cd16935">
    <property type="entry name" value="HATPase_AgrC-ComD-like"/>
    <property type="match status" value="1"/>
</dbReference>
<evidence type="ECO:0000313" key="4">
    <source>
        <dbReference type="Proteomes" id="UP000515823"/>
    </source>
</evidence>
<dbReference type="EMBL" id="CP060634">
    <property type="protein sequence ID" value="QNM05326.1"/>
    <property type="molecule type" value="Genomic_DNA"/>
</dbReference>
<keyword evidence="1" id="KW-0472">Membrane</keyword>
<feature type="domain" description="Sensor histidine kinase NatK-like C-terminal" evidence="2">
    <location>
        <begin position="331"/>
        <end position="430"/>
    </location>
</feature>
<feature type="transmembrane region" description="Helical" evidence="1">
    <location>
        <begin position="159"/>
        <end position="177"/>
    </location>
</feature>